<keyword evidence="1" id="KW-0805">Transcription regulation</keyword>
<dbReference type="EMBL" id="CP002116">
    <property type="protein sequence ID" value="ADK82060.1"/>
    <property type="molecule type" value="Genomic_DNA"/>
</dbReference>
<dbReference type="CDD" id="cd07377">
    <property type="entry name" value="WHTH_GntR"/>
    <property type="match status" value="1"/>
</dbReference>
<dbReference type="SMART" id="SM00895">
    <property type="entry name" value="FCD"/>
    <property type="match status" value="1"/>
</dbReference>
<dbReference type="PANTHER" id="PTHR43537:SF5">
    <property type="entry name" value="UXU OPERON TRANSCRIPTIONAL REGULATOR"/>
    <property type="match status" value="1"/>
</dbReference>
<name>E1R3T9_SEDSS</name>
<evidence type="ECO:0000256" key="1">
    <source>
        <dbReference type="ARBA" id="ARBA00023015"/>
    </source>
</evidence>
<dbReference type="PANTHER" id="PTHR43537">
    <property type="entry name" value="TRANSCRIPTIONAL REGULATOR, GNTR FAMILY"/>
    <property type="match status" value="1"/>
</dbReference>
<evidence type="ECO:0000259" key="4">
    <source>
        <dbReference type="PROSITE" id="PS50949"/>
    </source>
</evidence>
<dbReference type="Pfam" id="PF00392">
    <property type="entry name" value="GntR"/>
    <property type="match status" value="1"/>
</dbReference>
<evidence type="ECO:0000313" key="5">
    <source>
        <dbReference type="EMBL" id="ADK82060.1"/>
    </source>
</evidence>
<keyword evidence="2" id="KW-0238">DNA-binding</keyword>
<dbReference type="Gene3D" id="1.10.10.10">
    <property type="entry name" value="Winged helix-like DNA-binding domain superfamily/Winged helix DNA-binding domain"/>
    <property type="match status" value="1"/>
</dbReference>
<feature type="domain" description="HTH gntR-type" evidence="4">
    <location>
        <begin position="7"/>
        <end position="75"/>
    </location>
</feature>
<dbReference type="STRING" id="573413.Spirs_2957"/>
<dbReference type="Proteomes" id="UP000002318">
    <property type="component" value="Chromosome"/>
</dbReference>
<dbReference type="InterPro" id="IPR008920">
    <property type="entry name" value="TF_FadR/GntR_C"/>
</dbReference>
<dbReference type="InterPro" id="IPR000524">
    <property type="entry name" value="Tscrpt_reg_HTH_GntR"/>
</dbReference>
<dbReference type="GO" id="GO:0003677">
    <property type="term" value="F:DNA binding"/>
    <property type="evidence" value="ECO:0007669"/>
    <property type="project" value="UniProtKB-KW"/>
</dbReference>
<dbReference type="OrthoDB" id="369590at2"/>
<dbReference type="SMART" id="SM00345">
    <property type="entry name" value="HTH_GNTR"/>
    <property type="match status" value="1"/>
</dbReference>
<evidence type="ECO:0000256" key="3">
    <source>
        <dbReference type="ARBA" id="ARBA00023163"/>
    </source>
</evidence>
<evidence type="ECO:0000313" key="6">
    <source>
        <dbReference type="Proteomes" id="UP000002318"/>
    </source>
</evidence>
<sequence length="250" mass="28471">MHHEKSGSHYKDIIEHIKDLIATGVYSAGDKFPSERSLAEKFNVSRVPVREALKVLEYIGILKNVPNDGLYVHNLDISHIIENLSFGLSIQSQSVLSLFEVRISLESTACYYAAIRRTGEDITQIRLTLKKMRDLLKEAKIKDADYEMLRLYSHEFHALLVRSAHNEILTGIYCSLFSLLELSKQYTIRREFDSYDSLLAHEAIFNKILSKDSNGARDDMIGHLVCARRKLEEAVLADTENVHDISDTAT</sequence>
<dbReference type="SUPFAM" id="SSF48008">
    <property type="entry name" value="GntR ligand-binding domain-like"/>
    <property type="match status" value="1"/>
</dbReference>
<dbReference type="InterPro" id="IPR011711">
    <property type="entry name" value="GntR_C"/>
</dbReference>
<protein>
    <submittedName>
        <fullName evidence="5">GntR domain protein</fullName>
    </submittedName>
</protein>
<dbReference type="RefSeq" id="WP_013255519.1">
    <property type="nucleotide sequence ID" value="NC_014364.1"/>
</dbReference>
<proteinExistence type="predicted"/>
<dbReference type="AlphaFoldDB" id="E1R3T9"/>
<dbReference type="SUPFAM" id="SSF46785">
    <property type="entry name" value="Winged helix' DNA-binding domain"/>
    <property type="match status" value="1"/>
</dbReference>
<dbReference type="InterPro" id="IPR036390">
    <property type="entry name" value="WH_DNA-bd_sf"/>
</dbReference>
<dbReference type="Gene3D" id="1.20.120.530">
    <property type="entry name" value="GntR ligand-binding domain-like"/>
    <property type="match status" value="1"/>
</dbReference>
<evidence type="ECO:0000256" key="2">
    <source>
        <dbReference type="ARBA" id="ARBA00023125"/>
    </source>
</evidence>
<organism evidence="5 6">
    <name type="scientific">Sediminispirochaeta smaragdinae (strain DSM 11293 / JCM 15392 / SEBR 4228)</name>
    <name type="common">Spirochaeta smaragdinae</name>
    <dbReference type="NCBI Taxonomy" id="573413"/>
    <lineage>
        <taxon>Bacteria</taxon>
        <taxon>Pseudomonadati</taxon>
        <taxon>Spirochaetota</taxon>
        <taxon>Spirochaetia</taxon>
        <taxon>Spirochaetales</taxon>
        <taxon>Spirochaetaceae</taxon>
        <taxon>Sediminispirochaeta</taxon>
    </lineage>
</organism>
<keyword evidence="6" id="KW-1185">Reference proteome</keyword>
<dbReference type="PRINTS" id="PR00035">
    <property type="entry name" value="HTHGNTR"/>
</dbReference>
<dbReference type="eggNOG" id="COG2186">
    <property type="taxonomic scope" value="Bacteria"/>
</dbReference>
<dbReference type="PROSITE" id="PS50949">
    <property type="entry name" value="HTH_GNTR"/>
    <property type="match status" value="1"/>
</dbReference>
<dbReference type="Pfam" id="PF07729">
    <property type="entry name" value="FCD"/>
    <property type="match status" value="1"/>
</dbReference>
<dbReference type="KEGG" id="ssm:Spirs_2957"/>
<dbReference type="HOGENOM" id="CLU_017584_9_1_12"/>
<dbReference type="InterPro" id="IPR036388">
    <property type="entry name" value="WH-like_DNA-bd_sf"/>
</dbReference>
<reference evidence="5 6" key="1">
    <citation type="journal article" date="2010" name="Stand. Genomic Sci.">
        <title>Complete genome sequence of Spirochaeta smaragdinae type strain (SEBR 4228).</title>
        <authorList>
            <person name="Mavromatis K."/>
            <person name="Yasawong M."/>
            <person name="Chertkov O."/>
            <person name="Lapidus A."/>
            <person name="Lucas S."/>
            <person name="Nolan M."/>
            <person name="Del Rio T.G."/>
            <person name="Tice H."/>
            <person name="Cheng J.F."/>
            <person name="Pitluck S."/>
            <person name="Liolios K."/>
            <person name="Ivanova N."/>
            <person name="Tapia R."/>
            <person name="Han C."/>
            <person name="Bruce D."/>
            <person name="Goodwin L."/>
            <person name="Pati A."/>
            <person name="Chen A."/>
            <person name="Palaniappan K."/>
            <person name="Land M."/>
            <person name="Hauser L."/>
            <person name="Chang Y.J."/>
            <person name="Jeffries C.D."/>
            <person name="Detter J.C."/>
            <person name="Rohde M."/>
            <person name="Brambilla E."/>
            <person name="Spring S."/>
            <person name="Goker M."/>
            <person name="Sikorski J."/>
            <person name="Woyke T."/>
            <person name="Bristow J."/>
            <person name="Eisen J.A."/>
            <person name="Markowitz V."/>
            <person name="Hugenholtz P."/>
            <person name="Klenk H.P."/>
            <person name="Kyrpides N.C."/>
        </authorList>
    </citation>
    <scope>NUCLEOTIDE SEQUENCE [LARGE SCALE GENOMIC DNA]</scope>
    <source>
        <strain evidence="6">DSM 11293 / JCM 15392 / SEBR 4228</strain>
    </source>
</reference>
<dbReference type="GO" id="GO:0003700">
    <property type="term" value="F:DNA-binding transcription factor activity"/>
    <property type="evidence" value="ECO:0007669"/>
    <property type="project" value="InterPro"/>
</dbReference>
<keyword evidence="3" id="KW-0804">Transcription</keyword>
<accession>E1R3T9</accession>
<gene>
    <name evidence="5" type="ordered locus">Spirs_2957</name>
</gene>